<dbReference type="Proteomes" id="UP000290218">
    <property type="component" value="Unassembled WGS sequence"/>
</dbReference>
<feature type="transmembrane region" description="Helical" evidence="2">
    <location>
        <begin position="253"/>
        <end position="273"/>
    </location>
</feature>
<dbReference type="EMBL" id="SDHX01000001">
    <property type="protein sequence ID" value="RXK55219.1"/>
    <property type="molecule type" value="Genomic_DNA"/>
</dbReference>
<dbReference type="CDD" id="cd02440">
    <property type="entry name" value="AdoMet_MTases"/>
    <property type="match status" value="1"/>
</dbReference>
<feature type="transmembrane region" description="Helical" evidence="2">
    <location>
        <begin position="343"/>
        <end position="366"/>
    </location>
</feature>
<feature type="transmembrane region" description="Helical" evidence="2">
    <location>
        <begin position="98"/>
        <end position="117"/>
    </location>
</feature>
<keyword evidence="1" id="KW-0620">Polyamine biosynthesis</keyword>
<feature type="transmembrane region" description="Helical" evidence="2">
    <location>
        <begin position="433"/>
        <end position="455"/>
    </location>
</feature>
<evidence type="ECO:0000256" key="1">
    <source>
        <dbReference type="ARBA" id="ARBA00023115"/>
    </source>
</evidence>
<dbReference type="GO" id="GO:0006596">
    <property type="term" value="P:polyamine biosynthetic process"/>
    <property type="evidence" value="ECO:0007669"/>
    <property type="project" value="UniProtKB-KW"/>
</dbReference>
<dbReference type="Gene3D" id="3.40.50.150">
    <property type="entry name" value="Vaccinia Virus protein VP39"/>
    <property type="match status" value="1"/>
</dbReference>
<keyword evidence="2" id="KW-1133">Transmembrane helix</keyword>
<dbReference type="InterPro" id="IPR029063">
    <property type="entry name" value="SAM-dependent_MTases_sf"/>
</dbReference>
<proteinExistence type="predicted"/>
<feature type="transmembrane region" description="Helical" evidence="2">
    <location>
        <begin position="394"/>
        <end position="413"/>
    </location>
</feature>
<feature type="transmembrane region" description="Helical" evidence="2">
    <location>
        <begin position="229"/>
        <end position="247"/>
    </location>
</feature>
<feature type="transmembrane region" description="Helical" evidence="2">
    <location>
        <begin position="67"/>
        <end position="86"/>
    </location>
</feature>
<keyword evidence="2" id="KW-0812">Transmembrane</keyword>
<reference evidence="3 4" key="1">
    <citation type="submission" date="2019-01" db="EMBL/GenBank/DDBJ databases">
        <title>Lacunisphaera sp. strain TWA-58.</title>
        <authorList>
            <person name="Chen W.-M."/>
        </authorList>
    </citation>
    <scope>NUCLEOTIDE SEQUENCE [LARGE SCALE GENOMIC DNA]</scope>
    <source>
        <strain evidence="3 4">TWA-58</strain>
    </source>
</reference>
<dbReference type="RefSeq" id="WP_129046585.1">
    <property type="nucleotide sequence ID" value="NZ_SDHX01000001.1"/>
</dbReference>
<keyword evidence="4" id="KW-1185">Reference proteome</keyword>
<dbReference type="PANTHER" id="PTHR43317">
    <property type="entry name" value="THERMOSPERMINE SYNTHASE ACAULIS5"/>
    <property type="match status" value="1"/>
</dbReference>
<comment type="caution">
    <text evidence="3">The sequence shown here is derived from an EMBL/GenBank/DDBJ whole genome shotgun (WGS) entry which is preliminary data.</text>
</comment>
<dbReference type="AlphaFoldDB" id="A0A4V1M6F5"/>
<sequence length="761" mass="82401">MLLPALTIFLGAFLLFQLQPLMGKFLLPWFGGGPGVWTTCMLFFQTLLLAGYAYAHGITTKLPPRKQAVVHLGLLAGALLFLPVIPGAGWKPTGSDVPVLRILLLLAATVGLPYLALSATGPLVQRWISLGNPTASPYRLYALSNAGSLLALVSFPFVFEPHATRTALGWGWSAGFVVFAGLCGALAWRVRAWPAGRDRAGPVSGLADADPASPLSQADDLAPNATDRLMWFALPAVASLLLLAVTNKICLDIAAVPFLWVLPLAVYLLTFILCFDHPRWYSRRLWSALLVLGCGGTARCLADSTITLPVQVGVFTATLFAAGMVCHGELYRLRPAPSRLTGYYLVIALGGAAGSLFVALGGPLLFADYRELQVGLVLALYFMGVTCVLKRSRALATGSAVGALAIVLLVPALQAETSRGGATWFTSWAQETVGFFGENGPVITAGAGFLALTLRHRWRIGTGVWKLRHAGIPLLAAVLLGVLFVVQARKEGTLVLAAARNFYGAYKVLLYGEEHERSRSHLLSHGGITHGMQLTHADYLDWPTTYYGATSGVARALDSVSGARRIGLVGLGAGSLVTYGRPDDVFRFYEIDPAIVGVARDYFSYLRRTPARVEIALGDARLSMEAELRDRGPQEFDLLILDAFSGDAIPVHLLTREAMAIYRQHLKPGGLLAIHISNRHLDLRPVVESLARHHGLHFVTISDTVEKENWWLYNTTWMLLSADEKLLKAEAISQAAEEPPDETARLVDWTDDHASLFEVLK</sequence>
<gene>
    <name evidence="3" type="ORF">ESB00_04805</name>
</gene>
<feature type="transmembrane region" description="Helical" evidence="2">
    <location>
        <begin position="170"/>
        <end position="190"/>
    </location>
</feature>
<evidence type="ECO:0000313" key="4">
    <source>
        <dbReference type="Proteomes" id="UP000290218"/>
    </source>
</evidence>
<dbReference type="NCBIfam" id="NF037959">
    <property type="entry name" value="MFS_SpdSyn"/>
    <property type="match status" value="1"/>
</dbReference>
<feature type="transmembrane region" description="Helical" evidence="2">
    <location>
        <begin position="372"/>
        <end position="389"/>
    </location>
</feature>
<evidence type="ECO:0000256" key="2">
    <source>
        <dbReference type="SAM" id="Phobius"/>
    </source>
</evidence>
<evidence type="ECO:0000313" key="3">
    <source>
        <dbReference type="EMBL" id="RXK55219.1"/>
    </source>
</evidence>
<keyword evidence="2" id="KW-0472">Membrane</keyword>
<feature type="transmembrane region" description="Helical" evidence="2">
    <location>
        <begin position="285"/>
        <end position="306"/>
    </location>
</feature>
<accession>A0A4V1M6F5</accession>
<feature type="transmembrane region" description="Helical" evidence="2">
    <location>
        <begin position="467"/>
        <end position="486"/>
    </location>
</feature>
<dbReference type="SUPFAM" id="SSF53335">
    <property type="entry name" value="S-adenosyl-L-methionine-dependent methyltransferases"/>
    <property type="match status" value="1"/>
</dbReference>
<name>A0A4V1M6F5_9BACT</name>
<feature type="transmembrane region" description="Helical" evidence="2">
    <location>
        <begin position="36"/>
        <end position="55"/>
    </location>
</feature>
<dbReference type="PANTHER" id="PTHR43317:SF1">
    <property type="entry name" value="THERMOSPERMINE SYNTHASE ACAULIS5"/>
    <property type="match status" value="1"/>
</dbReference>
<organism evidence="3 4">
    <name type="scientific">Oleiharenicola lentus</name>
    <dbReference type="NCBI Taxonomy" id="2508720"/>
    <lineage>
        <taxon>Bacteria</taxon>
        <taxon>Pseudomonadati</taxon>
        <taxon>Verrucomicrobiota</taxon>
        <taxon>Opitutia</taxon>
        <taxon>Opitutales</taxon>
        <taxon>Opitutaceae</taxon>
        <taxon>Oleiharenicola</taxon>
    </lineage>
</organism>
<dbReference type="OrthoDB" id="9761985at2"/>
<feature type="transmembrane region" description="Helical" evidence="2">
    <location>
        <begin position="312"/>
        <end position="331"/>
    </location>
</feature>
<feature type="transmembrane region" description="Helical" evidence="2">
    <location>
        <begin position="138"/>
        <end position="158"/>
    </location>
</feature>
<protein>
    <submittedName>
        <fullName evidence="3">Ferrichrome ABC transporter permease</fullName>
    </submittedName>
</protein>